<dbReference type="EMBL" id="QWJJ01000003">
    <property type="protein sequence ID" value="RII39978.1"/>
    <property type="molecule type" value="Genomic_DNA"/>
</dbReference>
<reference evidence="2 3" key="1">
    <citation type="submission" date="2018-08" db="EMBL/GenBank/DDBJ databases">
        <title>Pseudooceanicola sediminis CY03 in the family Rhodobacteracea.</title>
        <authorList>
            <person name="Zhang Y.-J."/>
        </authorList>
    </citation>
    <scope>NUCLEOTIDE SEQUENCE [LARGE SCALE GENOMIC DNA]</scope>
    <source>
        <strain evidence="2 3">CY03</strain>
    </source>
</reference>
<dbReference type="Proteomes" id="UP000265848">
    <property type="component" value="Unassembled WGS sequence"/>
</dbReference>
<name>A0A399J3H7_9RHOB</name>
<comment type="caution">
    <text evidence="2">The sequence shown here is derived from an EMBL/GenBank/DDBJ whole genome shotgun (WGS) entry which is preliminary data.</text>
</comment>
<accession>A0A399J3H7</accession>
<keyword evidence="3" id="KW-1185">Reference proteome</keyword>
<organism evidence="2 3">
    <name type="scientific">Pseudooceanicola sediminis</name>
    <dbReference type="NCBI Taxonomy" id="2211117"/>
    <lineage>
        <taxon>Bacteria</taxon>
        <taxon>Pseudomonadati</taxon>
        <taxon>Pseudomonadota</taxon>
        <taxon>Alphaproteobacteria</taxon>
        <taxon>Rhodobacterales</taxon>
        <taxon>Paracoccaceae</taxon>
        <taxon>Pseudooceanicola</taxon>
    </lineage>
</organism>
<gene>
    <name evidence="2" type="ORF">DL237_04605</name>
</gene>
<dbReference type="InterPro" id="IPR009839">
    <property type="entry name" value="SseB_N"/>
</dbReference>
<dbReference type="AlphaFoldDB" id="A0A399J3H7"/>
<evidence type="ECO:0000259" key="1">
    <source>
        <dbReference type="Pfam" id="PF07179"/>
    </source>
</evidence>
<proteinExistence type="predicted"/>
<evidence type="ECO:0000313" key="2">
    <source>
        <dbReference type="EMBL" id="RII39978.1"/>
    </source>
</evidence>
<sequence>MSDLTQDAPEVTALDAAHAAMEAAPDDDNVRLRFYERLADSELFLLLSAEADGGNASPEIFPVEDVQFVLLFDREERLSSFTGRPSPYAALSGRTIVEQLAGQGVGLAVNLETPSAILIPPEAVDWLRDTVAHAPDEVEAQIAAFHPPHGLPEYLIAAIDAKLATARGLADCAFLAGTEDEQGRRSHMLAFIDAVPGAEPSLARAASEALTFSGVEAGQMDVGFFAATDSHAASLARVGLRFDLPEAETAQEITHVAPGSDPNKPPILR</sequence>
<evidence type="ECO:0000313" key="3">
    <source>
        <dbReference type="Proteomes" id="UP000265848"/>
    </source>
</evidence>
<protein>
    <submittedName>
        <fullName evidence="2">SseB family protein</fullName>
    </submittedName>
</protein>
<dbReference type="RefSeq" id="WP_119397857.1">
    <property type="nucleotide sequence ID" value="NZ_QWJJ01000003.1"/>
</dbReference>
<feature type="domain" description="SseB protein N-terminal" evidence="1">
    <location>
        <begin position="19"/>
        <end position="126"/>
    </location>
</feature>
<dbReference type="Pfam" id="PF07179">
    <property type="entry name" value="SseB"/>
    <property type="match status" value="1"/>
</dbReference>
<dbReference type="OrthoDB" id="7831317at2"/>